<keyword evidence="2" id="KW-0472">Membrane</keyword>
<evidence type="ECO:0000313" key="4">
    <source>
        <dbReference type="Proteomes" id="UP000244870"/>
    </source>
</evidence>
<dbReference type="Proteomes" id="UP000244870">
    <property type="component" value="Chromosome"/>
</dbReference>
<gene>
    <name evidence="3" type="ORF">B6254_1843</name>
</gene>
<dbReference type="AlphaFoldDB" id="A0A2S1KT80"/>
<feature type="compositionally biased region" description="Low complexity" evidence="1">
    <location>
        <begin position="72"/>
        <end position="84"/>
    </location>
</feature>
<evidence type="ECO:0000313" key="3">
    <source>
        <dbReference type="EMBL" id="AWF96206.1"/>
    </source>
</evidence>
<sequence>MEEHDMTDRNQNKAQRPWLQWMTLGVASLAMVFSLITAFHPFGIGSDTSRPDMTQQSGGFGGRGPMANNQAGSNGNTSSGTTNSVDEAASNGTTTQ</sequence>
<proteinExistence type="predicted"/>
<keyword evidence="2" id="KW-1133">Transmembrane helix</keyword>
<name>A0A2S1KT80_9LACO</name>
<reference evidence="3 4" key="1">
    <citation type="submission" date="2017-04" db="EMBL/GenBank/DDBJ databases">
        <title>Weissella cibaria strain m2 complete genome.</title>
        <authorList>
            <person name="Pan Q."/>
            <person name="Tan M."/>
            <person name="Yao F."/>
            <person name="Su S."/>
        </authorList>
    </citation>
    <scope>NUCLEOTIDE SEQUENCE [LARGE SCALE GENOMIC DNA]</scope>
    <source>
        <strain evidence="3 4">M2</strain>
    </source>
</reference>
<feature type="transmembrane region" description="Helical" evidence="2">
    <location>
        <begin position="21"/>
        <end position="42"/>
    </location>
</feature>
<protein>
    <submittedName>
        <fullName evidence="3">Uncharacterized protein</fullName>
    </submittedName>
</protein>
<accession>A0A2S1KT80</accession>
<feature type="compositionally biased region" description="Polar residues" evidence="1">
    <location>
        <begin position="46"/>
        <end position="57"/>
    </location>
</feature>
<feature type="region of interest" description="Disordered" evidence="1">
    <location>
        <begin position="43"/>
        <end position="96"/>
    </location>
</feature>
<keyword evidence="2" id="KW-0812">Transmembrane</keyword>
<dbReference type="EMBL" id="CP020928">
    <property type="protein sequence ID" value="AWF96206.1"/>
    <property type="molecule type" value="Genomic_DNA"/>
</dbReference>
<organism evidence="3 4">
    <name type="scientific">Weissella cibaria</name>
    <dbReference type="NCBI Taxonomy" id="137591"/>
    <lineage>
        <taxon>Bacteria</taxon>
        <taxon>Bacillati</taxon>
        <taxon>Bacillota</taxon>
        <taxon>Bacilli</taxon>
        <taxon>Lactobacillales</taxon>
        <taxon>Lactobacillaceae</taxon>
        <taxon>Weissella</taxon>
    </lineage>
</organism>
<evidence type="ECO:0000256" key="1">
    <source>
        <dbReference type="SAM" id="MobiDB-lite"/>
    </source>
</evidence>
<evidence type="ECO:0000256" key="2">
    <source>
        <dbReference type="SAM" id="Phobius"/>
    </source>
</evidence>